<comment type="caution">
    <text evidence="5">The sequence shown here is derived from an EMBL/GenBank/DDBJ whole genome shotgun (WGS) entry which is preliminary data.</text>
</comment>
<keyword evidence="1" id="KW-0813">Transport</keyword>
<evidence type="ECO:0000313" key="6">
    <source>
        <dbReference type="Proteomes" id="UP000749040"/>
    </source>
</evidence>
<dbReference type="Pfam" id="PF08402">
    <property type="entry name" value="TOBE_2"/>
    <property type="match status" value="1"/>
</dbReference>
<dbReference type="SUPFAM" id="SSF52540">
    <property type="entry name" value="P-loop containing nucleoside triphosphate hydrolases"/>
    <property type="match status" value="1"/>
</dbReference>
<dbReference type="Gene3D" id="3.40.50.300">
    <property type="entry name" value="P-loop containing nucleotide triphosphate hydrolases"/>
    <property type="match status" value="1"/>
</dbReference>
<dbReference type="EMBL" id="JADKYB010000009">
    <property type="protein sequence ID" value="MBM9506504.1"/>
    <property type="molecule type" value="Genomic_DNA"/>
</dbReference>
<dbReference type="Proteomes" id="UP000749040">
    <property type="component" value="Unassembled WGS sequence"/>
</dbReference>
<dbReference type="GO" id="GO:0005524">
    <property type="term" value="F:ATP binding"/>
    <property type="evidence" value="ECO:0007669"/>
    <property type="project" value="UniProtKB-KW"/>
</dbReference>
<dbReference type="InterPro" id="IPR050093">
    <property type="entry name" value="ABC_SmlMolc_Importer"/>
</dbReference>
<name>A0ABS2TT32_9ACTN</name>
<dbReference type="PROSITE" id="PS50893">
    <property type="entry name" value="ABC_TRANSPORTER_2"/>
    <property type="match status" value="1"/>
</dbReference>
<evidence type="ECO:0000256" key="1">
    <source>
        <dbReference type="ARBA" id="ARBA00022448"/>
    </source>
</evidence>
<dbReference type="InterPro" id="IPR017871">
    <property type="entry name" value="ABC_transporter-like_CS"/>
</dbReference>
<dbReference type="SUPFAM" id="SSF50331">
    <property type="entry name" value="MOP-like"/>
    <property type="match status" value="1"/>
</dbReference>
<dbReference type="PANTHER" id="PTHR42781:SF4">
    <property type="entry name" value="SPERMIDINE_PUTRESCINE IMPORT ATP-BINDING PROTEIN POTA"/>
    <property type="match status" value="1"/>
</dbReference>
<reference evidence="5 6" key="1">
    <citation type="submission" date="2021-01" db="EMBL/GenBank/DDBJ databases">
        <title>Streptomyces acididurans sp. nov., isolated from a peat swamp forest soil.</title>
        <authorList>
            <person name="Chantavorakit T."/>
            <person name="Duangmal K."/>
        </authorList>
    </citation>
    <scope>NUCLEOTIDE SEQUENCE [LARGE SCALE GENOMIC DNA]</scope>
    <source>
        <strain evidence="5 6">KK5PA1</strain>
    </source>
</reference>
<dbReference type="Gene3D" id="2.40.50.100">
    <property type="match status" value="1"/>
</dbReference>
<dbReference type="PANTHER" id="PTHR42781">
    <property type="entry name" value="SPERMIDINE/PUTRESCINE IMPORT ATP-BINDING PROTEIN POTA"/>
    <property type="match status" value="1"/>
</dbReference>
<dbReference type="InterPro" id="IPR027417">
    <property type="entry name" value="P-loop_NTPase"/>
</dbReference>
<keyword evidence="3 5" id="KW-0067">ATP-binding</keyword>
<evidence type="ECO:0000256" key="3">
    <source>
        <dbReference type="ARBA" id="ARBA00022840"/>
    </source>
</evidence>
<protein>
    <submittedName>
        <fullName evidence="5">ABC transporter ATP-binding protein</fullName>
    </submittedName>
</protein>
<evidence type="ECO:0000259" key="4">
    <source>
        <dbReference type="PROSITE" id="PS50893"/>
    </source>
</evidence>
<dbReference type="RefSeq" id="WP_205358372.1">
    <property type="nucleotide sequence ID" value="NZ_JADKYB010000009.1"/>
</dbReference>
<sequence>MTATTAPTPPAPAGPATAAGAGATVEFRGLHRRFGATVALEGLDLTARPGELLALLGPSGCGKTTALRMLAGFEHPDAGEVLVDGKDITGVAAHRRGTGMVFQSYSLFPHLTAAENVAFGLRMRGTGKTQRQRRAAELLDLVGLAHLAGRFPHQMSGGQQQRVALARALALQPRVLLLDEPLSALDAKVRLALREEIRRLQQDLGITTLFVTHDQEEALSMADRVAVLRAGRLEQVAAPAQLYARPATAFVAEFVGTMSRIPAARSGTDRVQVLGVRLPVDGDLPADGELDVLVRPEALRMSADPRGTATVMGASFLGATTRLTVRLADGTEVKADLPTDTAAGLPVGSPATVALPDRPVLVDRRRTP</sequence>
<evidence type="ECO:0000256" key="2">
    <source>
        <dbReference type="ARBA" id="ARBA00022741"/>
    </source>
</evidence>
<keyword evidence="6" id="KW-1185">Reference proteome</keyword>
<feature type="domain" description="ABC transporter" evidence="4">
    <location>
        <begin position="25"/>
        <end position="255"/>
    </location>
</feature>
<dbReference type="InterPro" id="IPR003439">
    <property type="entry name" value="ABC_transporter-like_ATP-bd"/>
</dbReference>
<dbReference type="InterPro" id="IPR003593">
    <property type="entry name" value="AAA+_ATPase"/>
</dbReference>
<gene>
    <name evidence="5" type="ORF">ITX44_18475</name>
</gene>
<dbReference type="SMART" id="SM00382">
    <property type="entry name" value="AAA"/>
    <property type="match status" value="1"/>
</dbReference>
<organism evidence="5 6">
    <name type="scientific">Actinacidiphila acididurans</name>
    <dbReference type="NCBI Taxonomy" id="2784346"/>
    <lineage>
        <taxon>Bacteria</taxon>
        <taxon>Bacillati</taxon>
        <taxon>Actinomycetota</taxon>
        <taxon>Actinomycetes</taxon>
        <taxon>Kitasatosporales</taxon>
        <taxon>Streptomycetaceae</taxon>
        <taxon>Actinacidiphila</taxon>
    </lineage>
</organism>
<dbReference type="InterPro" id="IPR008995">
    <property type="entry name" value="Mo/tungstate-bd_C_term_dom"/>
</dbReference>
<dbReference type="PROSITE" id="PS00211">
    <property type="entry name" value="ABC_TRANSPORTER_1"/>
    <property type="match status" value="1"/>
</dbReference>
<accession>A0ABS2TT32</accession>
<keyword evidence="2" id="KW-0547">Nucleotide-binding</keyword>
<proteinExistence type="predicted"/>
<evidence type="ECO:0000313" key="5">
    <source>
        <dbReference type="EMBL" id="MBM9506504.1"/>
    </source>
</evidence>
<dbReference type="Pfam" id="PF00005">
    <property type="entry name" value="ABC_tran"/>
    <property type="match status" value="1"/>
</dbReference>
<dbReference type="InterPro" id="IPR013611">
    <property type="entry name" value="Transp-assoc_OB_typ2"/>
</dbReference>